<dbReference type="EMBL" id="VSRR010004127">
    <property type="protein sequence ID" value="MPC38639.1"/>
    <property type="molecule type" value="Genomic_DNA"/>
</dbReference>
<protein>
    <submittedName>
        <fullName evidence="2">Uncharacterized protein</fullName>
    </submittedName>
</protein>
<name>A0A5B7F066_PORTR</name>
<gene>
    <name evidence="2" type="ORF">E2C01_032150</name>
</gene>
<reference evidence="2 3" key="1">
    <citation type="submission" date="2019-05" db="EMBL/GenBank/DDBJ databases">
        <title>Another draft genome of Portunus trituberculatus and its Hox gene families provides insights of decapod evolution.</title>
        <authorList>
            <person name="Jeong J.-H."/>
            <person name="Song I."/>
            <person name="Kim S."/>
            <person name="Choi T."/>
            <person name="Kim D."/>
            <person name="Ryu S."/>
            <person name="Kim W."/>
        </authorList>
    </citation>
    <scope>NUCLEOTIDE SEQUENCE [LARGE SCALE GENOMIC DNA]</scope>
    <source>
        <tissue evidence="2">Muscle</tissue>
    </source>
</reference>
<evidence type="ECO:0000256" key="1">
    <source>
        <dbReference type="SAM" id="MobiDB-lite"/>
    </source>
</evidence>
<feature type="region of interest" description="Disordered" evidence="1">
    <location>
        <begin position="1"/>
        <end position="33"/>
    </location>
</feature>
<dbReference type="AlphaFoldDB" id="A0A5B7F066"/>
<sequence length="82" mass="9490">MRRREGEGESQRRRRKRRENEEVGEEMEGRVKVEEGREPVWSAGDHGPFLASVLASVTTTRYTQATATRTHAHIQTILKRTQ</sequence>
<accession>A0A5B7F066</accession>
<keyword evidence="3" id="KW-1185">Reference proteome</keyword>
<comment type="caution">
    <text evidence="2">The sequence shown here is derived from an EMBL/GenBank/DDBJ whole genome shotgun (WGS) entry which is preliminary data.</text>
</comment>
<feature type="compositionally biased region" description="Basic and acidic residues" evidence="1">
    <location>
        <begin position="1"/>
        <end position="11"/>
    </location>
</feature>
<dbReference type="Proteomes" id="UP000324222">
    <property type="component" value="Unassembled WGS sequence"/>
</dbReference>
<evidence type="ECO:0000313" key="2">
    <source>
        <dbReference type="EMBL" id="MPC38639.1"/>
    </source>
</evidence>
<proteinExistence type="predicted"/>
<evidence type="ECO:0000313" key="3">
    <source>
        <dbReference type="Proteomes" id="UP000324222"/>
    </source>
</evidence>
<organism evidence="2 3">
    <name type="scientific">Portunus trituberculatus</name>
    <name type="common">Swimming crab</name>
    <name type="synonym">Neptunus trituberculatus</name>
    <dbReference type="NCBI Taxonomy" id="210409"/>
    <lineage>
        <taxon>Eukaryota</taxon>
        <taxon>Metazoa</taxon>
        <taxon>Ecdysozoa</taxon>
        <taxon>Arthropoda</taxon>
        <taxon>Crustacea</taxon>
        <taxon>Multicrustacea</taxon>
        <taxon>Malacostraca</taxon>
        <taxon>Eumalacostraca</taxon>
        <taxon>Eucarida</taxon>
        <taxon>Decapoda</taxon>
        <taxon>Pleocyemata</taxon>
        <taxon>Brachyura</taxon>
        <taxon>Eubrachyura</taxon>
        <taxon>Portunoidea</taxon>
        <taxon>Portunidae</taxon>
        <taxon>Portuninae</taxon>
        <taxon>Portunus</taxon>
    </lineage>
</organism>